<dbReference type="AlphaFoldDB" id="A0AAV3XXN1"/>
<gene>
    <name evidence="1" type="ORF">PoB_000166500</name>
</gene>
<evidence type="ECO:0008006" key="3">
    <source>
        <dbReference type="Google" id="ProtNLM"/>
    </source>
</evidence>
<protein>
    <recommendedName>
        <fullName evidence="3">Secreted protein</fullName>
    </recommendedName>
</protein>
<comment type="caution">
    <text evidence="1">The sequence shown here is derived from an EMBL/GenBank/DDBJ whole genome shotgun (WGS) entry which is preliminary data.</text>
</comment>
<organism evidence="1 2">
    <name type="scientific">Plakobranchus ocellatus</name>
    <dbReference type="NCBI Taxonomy" id="259542"/>
    <lineage>
        <taxon>Eukaryota</taxon>
        <taxon>Metazoa</taxon>
        <taxon>Spiralia</taxon>
        <taxon>Lophotrochozoa</taxon>
        <taxon>Mollusca</taxon>
        <taxon>Gastropoda</taxon>
        <taxon>Heterobranchia</taxon>
        <taxon>Euthyneura</taxon>
        <taxon>Panpulmonata</taxon>
        <taxon>Sacoglossa</taxon>
        <taxon>Placobranchoidea</taxon>
        <taxon>Plakobranchidae</taxon>
        <taxon>Plakobranchus</taxon>
    </lineage>
</organism>
<proteinExistence type="predicted"/>
<evidence type="ECO:0000313" key="1">
    <source>
        <dbReference type="EMBL" id="GFN75159.1"/>
    </source>
</evidence>
<evidence type="ECO:0000313" key="2">
    <source>
        <dbReference type="Proteomes" id="UP000735302"/>
    </source>
</evidence>
<reference evidence="1 2" key="1">
    <citation type="journal article" date="2021" name="Elife">
        <title>Chloroplast acquisition without the gene transfer in kleptoplastic sea slugs, Plakobranchus ocellatus.</title>
        <authorList>
            <person name="Maeda T."/>
            <person name="Takahashi S."/>
            <person name="Yoshida T."/>
            <person name="Shimamura S."/>
            <person name="Takaki Y."/>
            <person name="Nagai Y."/>
            <person name="Toyoda A."/>
            <person name="Suzuki Y."/>
            <person name="Arimoto A."/>
            <person name="Ishii H."/>
            <person name="Satoh N."/>
            <person name="Nishiyama T."/>
            <person name="Hasebe M."/>
            <person name="Maruyama T."/>
            <person name="Minagawa J."/>
            <person name="Obokata J."/>
            <person name="Shigenobu S."/>
        </authorList>
    </citation>
    <scope>NUCLEOTIDE SEQUENCE [LARGE SCALE GENOMIC DNA]</scope>
</reference>
<sequence length="92" mass="9839">MCLPLARAGNVACLWPQGGRCGALWQWLCGRSCGSLAVAVAVAVGQGQGVLSRLTLIMGWNQRRKGSCTFRAKIFSHCPVNPFDPPPAFPLL</sequence>
<name>A0AAV3XXN1_9GAST</name>
<dbReference type="Proteomes" id="UP000735302">
    <property type="component" value="Unassembled WGS sequence"/>
</dbReference>
<dbReference type="EMBL" id="BLXT01000255">
    <property type="protein sequence ID" value="GFN75159.1"/>
    <property type="molecule type" value="Genomic_DNA"/>
</dbReference>
<accession>A0AAV3XXN1</accession>
<keyword evidence="2" id="KW-1185">Reference proteome</keyword>